<evidence type="ECO:0000256" key="1">
    <source>
        <dbReference type="SAM" id="Phobius"/>
    </source>
</evidence>
<feature type="transmembrane region" description="Helical" evidence="1">
    <location>
        <begin position="184"/>
        <end position="206"/>
    </location>
</feature>
<feature type="transmembrane region" description="Helical" evidence="1">
    <location>
        <begin position="332"/>
        <end position="354"/>
    </location>
</feature>
<feature type="transmembrane region" description="Helical" evidence="1">
    <location>
        <begin position="32"/>
        <end position="55"/>
    </location>
</feature>
<dbReference type="GO" id="GO:0016491">
    <property type="term" value="F:oxidoreductase activity"/>
    <property type="evidence" value="ECO:0007669"/>
    <property type="project" value="InterPro"/>
</dbReference>
<dbReference type="SUPFAM" id="SSF81648">
    <property type="entry name" value="a domain/subunit of cytochrome bc1 complex (Ubiquinol-cytochrome c reductase)"/>
    <property type="match status" value="1"/>
</dbReference>
<dbReference type="InterPro" id="IPR027387">
    <property type="entry name" value="Cytb/b6-like_sf"/>
</dbReference>
<dbReference type="AlphaFoldDB" id="A0A1H0V7H4"/>
<protein>
    <submittedName>
        <fullName evidence="3">Cytochrome b subunit of the bc complex</fullName>
    </submittedName>
</protein>
<reference evidence="3 4" key="1">
    <citation type="submission" date="2016-10" db="EMBL/GenBank/DDBJ databases">
        <authorList>
            <person name="de Groot N.N."/>
        </authorList>
    </citation>
    <scope>NUCLEOTIDE SEQUENCE [LARGE SCALE GENOMIC DNA]</scope>
    <source>
        <strain evidence="3 4">DSM 12130</strain>
    </source>
</reference>
<dbReference type="STRING" id="91360.SAMN05660330_03903"/>
<dbReference type="Pfam" id="PF00033">
    <property type="entry name" value="Cytochrome_B"/>
    <property type="match status" value="1"/>
</dbReference>
<dbReference type="PANTHER" id="PTHR19271:SF16">
    <property type="entry name" value="CYTOCHROME B"/>
    <property type="match status" value="1"/>
</dbReference>
<dbReference type="PROSITE" id="PS51002">
    <property type="entry name" value="CYTB_NTER"/>
    <property type="match status" value="1"/>
</dbReference>
<evidence type="ECO:0000259" key="2">
    <source>
        <dbReference type="PROSITE" id="PS51002"/>
    </source>
</evidence>
<feature type="transmembrane region" description="Helical" evidence="1">
    <location>
        <begin position="400"/>
        <end position="421"/>
    </location>
</feature>
<dbReference type="PANTHER" id="PTHR19271">
    <property type="entry name" value="CYTOCHROME B"/>
    <property type="match status" value="1"/>
</dbReference>
<keyword evidence="1" id="KW-1133">Transmembrane helix</keyword>
<feature type="domain" description="Cytochrome b/b6 N-terminal region profile" evidence="2">
    <location>
        <begin position="2"/>
        <end position="217"/>
    </location>
</feature>
<dbReference type="InterPro" id="IPR016174">
    <property type="entry name" value="Di-haem_cyt_TM"/>
</dbReference>
<evidence type="ECO:0000313" key="3">
    <source>
        <dbReference type="EMBL" id="SDP74195.1"/>
    </source>
</evidence>
<dbReference type="Gene3D" id="1.20.810.10">
    <property type="entry name" value="Cytochrome Bc1 Complex, Chain C"/>
    <property type="match status" value="1"/>
</dbReference>
<dbReference type="Proteomes" id="UP000199073">
    <property type="component" value="Unassembled WGS sequence"/>
</dbReference>
<feature type="transmembrane region" description="Helical" evidence="1">
    <location>
        <begin position="87"/>
        <end position="108"/>
    </location>
</feature>
<dbReference type="OrthoDB" id="9804503at2"/>
<dbReference type="RefSeq" id="WP_092225812.1">
    <property type="nucleotide sequence ID" value="NZ_FNJI01000042.1"/>
</dbReference>
<dbReference type="GO" id="GO:0016020">
    <property type="term" value="C:membrane"/>
    <property type="evidence" value="ECO:0007669"/>
    <property type="project" value="InterPro"/>
</dbReference>
<gene>
    <name evidence="3" type="ORF">SAMN05660330_03903</name>
</gene>
<organism evidence="3 4">
    <name type="scientific">Desulforhopalus singaporensis</name>
    <dbReference type="NCBI Taxonomy" id="91360"/>
    <lineage>
        <taxon>Bacteria</taxon>
        <taxon>Pseudomonadati</taxon>
        <taxon>Thermodesulfobacteriota</taxon>
        <taxon>Desulfobulbia</taxon>
        <taxon>Desulfobulbales</taxon>
        <taxon>Desulfocapsaceae</taxon>
        <taxon>Desulforhopalus</taxon>
    </lineage>
</organism>
<accession>A0A1H0V7H4</accession>
<dbReference type="EMBL" id="FNJI01000042">
    <property type="protein sequence ID" value="SDP74195.1"/>
    <property type="molecule type" value="Genomic_DNA"/>
</dbReference>
<sequence length="432" mass="48012">MSQQHIDPKNRFISGFILHLHPRTIPLETLRISLSFGLGGIAALLLMVLFITGLLQLLTYEPEISTAYGSVLGMYKNVPITGWVRNIHYWAGNCLVLVAILHLLRVFLTGAIGGVRLLNWYIGLLLLFLTLFANFTGYLLPWDQLSYWAATIFSSMFAYIPVVGNQLMELLRGGEKIGPDTLSIFFAIHVGFLPLFFIIFTIWHFWQVRKAGGLICRTDGPKKMLSERVNTVPALVERELFWGLSFLAVLLIFSALVDAPLAEPANPGLSPNPVKGGWYLVGLQELLLHIHPIFAIWVLPATVLLLLALIPIRQTNVLPPGVWFGGRDGRRAAFLAFILGIIVTSSAIVADDMLFRTEQLQPGNEFLTRGLLILAGYLVLVGGFTATARKWQQMATAKTVMLIFLFHVGILLALTVVGIWFRGAGMQLIWPL</sequence>
<feature type="transmembrane region" description="Helical" evidence="1">
    <location>
        <begin position="120"/>
        <end position="139"/>
    </location>
</feature>
<proteinExistence type="predicted"/>
<keyword evidence="4" id="KW-1185">Reference proteome</keyword>
<name>A0A1H0V7H4_9BACT</name>
<feature type="transmembrane region" description="Helical" evidence="1">
    <location>
        <begin position="366"/>
        <end position="388"/>
    </location>
</feature>
<feature type="transmembrane region" description="Helical" evidence="1">
    <location>
        <begin position="240"/>
        <end position="257"/>
    </location>
</feature>
<feature type="transmembrane region" description="Helical" evidence="1">
    <location>
        <begin position="145"/>
        <end position="163"/>
    </location>
</feature>
<dbReference type="GO" id="GO:0022904">
    <property type="term" value="P:respiratory electron transport chain"/>
    <property type="evidence" value="ECO:0007669"/>
    <property type="project" value="InterPro"/>
</dbReference>
<evidence type="ECO:0000313" key="4">
    <source>
        <dbReference type="Proteomes" id="UP000199073"/>
    </source>
</evidence>
<dbReference type="SUPFAM" id="SSF81342">
    <property type="entry name" value="Transmembrane di-heme cytochromes"/>
    <property type="match status" value="1"/>
</dbReference>
<feature type="transmembrane region" description="Helical" evidence="1">
    <location>
        <begin position="293"/>
        <end position="312"/>
    </location>
</feature>
<dbReference type="InterPro" id="IPR036150">
    <property type="entry name" value="Cyt_b/b6_C_sf"/>
</dbReference>
<dbReference type="InterPro" id="IPR005797">
    <property type="entry name" value="Cyt_b/b6_N"/>
</dbReference>
<keyword evidence="1" id="KW-0472">Membrane</keyword>
<keyword evidence="1" id="KW-0812">Transmembrane</keyword>
<dbReference type="GO" id="GO:0009055">
    <property type="term" value="F:electron transfer activity"/>
    <property type="evidence" value="ECO:0007669"/>
    <property type="project" value="InterPro"/>
</dbReference>